<sequence>MCLANGIRDFSISQALNVVLKDDLDSKLNPVRLFVNDVRASKSCSGGDIFYVPTLAGIIQGPLASMFRESSYLYLPLPLRLLRDQEVWSISEFVARSERNHNLGDYINKEDVDHNFVLPDADSIKYHELKYRYLYTVQQEYLSFGTVYKNGLNAPWDIFFFLNNCLFAIQVKSSNPEANQPQTLDKSMIDGEQKPDLKTNDKMDVNTAEGYELRTIKGIGPATAREILSKRPYDDEDDLYNQVNIDGQAKKKIKVIKKY</sequence>
<organism evidence="1 2">
    <name type="scientific">Funneliformis caledonium</name>
    <dbReference type="NCBI Taxonomy" id="1117310"/>
    <lineage>
        <taxon>Eukaryota</taxon>
        <taxon>Fungi</taxon>
        <taxon>Fungi incertae sedis</taxon>
        <taxon>Mucoromycota</taxon>
        <taxon>Glomeromycotina</taxon>
        <taxon>Glomeromycetes</taxon>
        <taxon>Glomerales</taxon>
        <taxon>Glomeraceae</taxon>
        <taxon>Funneliformis</taxon>
    </lineage>
</organism>
<gene>
    <name evidence="1" type="ORF">FCALED_LOCUS5641</name>
</gene>
<dbReference type="Proteomes" id="UP000789570">
    <property type="component" value="Unassembled WGS sequence"/>
</dbReference>
<dbReference type="EMBL" id="CAJVPQ010001250">
    <property type="protein sequence ID" value="CAG8541047.1"/>
    <property type="molecule type" value="Genomic_DNA"/>
</dbReference>
<dbReference type="Gene3D" id="1.10.150.320">
    <property type="entry name" value="Photosystem II 12 kDa extrinsic protein"/>
    <property type="match status" value="1"/>
</dbReference>
<reference evidence="1" key="1">
    <citation type="submission" date="2021-06" db="EMBL/GenBank/DDBJ databases">
        <authorList>
            <person name="Kallberg Y."/>
            <person name="Tangrot J."/>
            <person name="Rosling A."/>
        </authorList>
    </citation>
    <scope>NUCLEOTIDE SEQUENCE</scope>
    <source>
        <strain evidence="1">UK204</strain>
    </source>
</reference>
<protein>
    <submittedName>
        <fullName evidence="1">15890_t:CDS:1</fullName>
    </submittedName>
</protein>
<proteinExistence type="predicted"/>
<dbReference type="SUPFAM" id="SSF81585">
    <property type="entry name" value="PsbU/PolX domain-like"/>
    <property type="match status" value="1"/>
</dbReference>
<dbReference type="OrthoDB" id="2443556at2759"/>
<comment type="caution">
    <text evidence="1">The sequence shown here is derived from an EMBL/GenBank/DDBJ whole genome shotgun (WGS) entry which is preliminary data.</text>
</comment>
<evidence type="ECO:0000313" key="2">
    <source>
        <dbReference type="Proteomes" id="UP000789570"/>
    </source>
</evidence>
<dbReference type="AlphaFoldDB" id="A0A9N9AV36"/>
<keyword evidence="2" id="KW-1185">Reference proteome</keyword>
<accession>A0A9N9AV36</accession>
<name>A0A9N9AV36_9GLOM</name>
<evidence type="ECO:0000313" key="1">
    <source>
        <dbReference type="EMBL" id="CAG8541047.1"/>
    </source>
</evidence>